<reference evidence="2" key="1">
    <citation type="submission" date="2018-04" db="EMBL/GenBank/DDBJ databases">
        <title>Whole genome sequencing of Hypsizygus marmoreus.</title>
        <authorList>
            <person name="Choi I.-G."/>
            <person name="Min B."/>
            <person name="Kim J.-G."/>
            <person name="Kim S."/>
            <person name="Oh Y.-L."/>
            <person name="Kong W.-S."/>
            <person name="Park H."/>
            <person name="Jeong J."/>
            <person name="Song E.-S."/>
        </authorList>
    </citation>
    <scope>NUCLEOTIDE SEQUENCE [LARGE SCALE GENOMIC DNA]</scope>
    <source>
        <strain evidence="2">51987-8</strain>
    </source>
</reference>
<gene>
    <name evidence="2" type="ORF">Hypma_001065</name>
</gene>
<evidence type="ECO:0000256" key="1">
    <source>
        <dbReference type="SAM" id="MobiDB-lite"/>
    </source>
</evidence>
<feature type="compositionally biased region" description="Basic and acidic residues" evidence="1">
    <location>
        <begin position="1"/>
        <end position="13"/>
    </location>
</feature>
<sequence>MSKRKYQSDEKLQSYKPKPNNMSRRMVDDGGNDLAGYLVLRLHQAVDLSKADLQELTGGKPSFSGATWDTVAPALGLRRDLNIIQLDTFTVPNAILPPSFHRELMTNGSRWLDVYQEPWSWGPEESRLRLLEAWFVPVCSLFCGRLVDTPEPSTPETQESSPNEIEHKIFMLDNCVLVVIEMNPTPENIFDDYAQVLLELVSAMKRNRDTDFDRQPPIYAMLSDLRDYYILSYDGKEFRRMARVTVSLDARADFLRGMAHVSDLLFSVLLNGYIEILAAVQKRSAKRSEANDVSRHRSISSGIPVIGEGPEQFSRPSLEIWSKAHLKALEAQKIMVGADLTSEDTWDQDGRRGINLLNESFKDIPKFGSLADWDERNLKHQIDNITNQLLQSHGTPPIGEV</sequence>
<dbReference type="OrthoDB" id="2947669at2759"/>
<dbReference type="EMBL" id="LUEZ02000110">
    <property type="protein sequence ID" value="RDB17622.1"/>
    <property type="molecule type" value="Genomic_DNA"/>
</dbReference>
<protein>
    <submittedName>
        <fullName evidence="2">Uncharacterized protein</fullName>
    </submittedName>
</protein>
<dbReference type="Proteomes" id="UP000076154">
    <property type="component" value="Unassembled WGS sequence"/>
</dbReference>
<feature type="region of interest" description="Disordered" evidence="1">
    <location>
        <begin position="1"/>
        <end position="25"/>
    </location>
</feature>
<dbReference type="InParanoid" id="A0A369J8F0"/>
<accession>A0A369J8F0</accession>
<evidence type="ECO:0000313" key="3">
    <source>
        <dbReference type="Proteomes" id="UP000076154"/>
    </source>
</evidence>
<name>A0A369J8F0_HYPMA</name>
<keyword evidence="3" id="KW-1185">Reference proteome</keyword>
<evidence type="ECO:0000313" key="2">
    <source>
        <dbReference type="EMBL" id="RDB17622.1"/>
    </source>
</evidence>
<organism evidence="2 3">
    <name type="scientific">Hypsizygus marmoreus</name>
    <name type="common">White beech mushroom</name>
    <name type="synonym">Agaricus marmoreus</name>
    <dbReference type="NCBI Taxonomy" id="39966"/>
    <lineage>
        <taxon>Eukaryota</taxon>
        <taxon>Fungi</taxon>
        <taxon>Dikarya</taxon>
        <taxon>Basidiomycota</taxon>
        <taxon>Agaricomycotina</taxon>
        <taxon>Agaricomycetes</taxon>
        <taxon>Agaricomycetidae</taxon>
        <taxon>Agaricales</taxon>
        <taxon>Tricholomatineae</taxon>
        <taxon>Lyophyllaceae</taxon>
        <taxon>Hypsizygus</taxon>
    </lineage>
</organism>
<comment type="caution">
    <text evidence="2">The sequence shown here is derived from an EMBL/GenBank/DDBJ whole genome shotgun (WGS) entry which is preliminary data.</text>
</comment>
<dbReference type="AlphaFoldDB" id="A0A369J8F0"/>
<proteinExistence type="predicted"/>